<organism evidence="2">
    <name type="scientific">Spodoptera frugiperda</name>
    <name type="common">Fall armyworm</name>
    <dbReference type="NCBI Taxonomy" id="7108"/>
    <lineage>
        <taxon>Eukaryota</taxon>
        <taxon>Metazoa</taxon>
        <taxon>Ecdysozoa</taxon>
        <taxon>Arthropoda</taxon>
        <taxon>Hexapoda</taxon>
        <taxon>Insecta</taxon>
        <taxon>Pterygota</taxon>
        <taxon>Neoptera</taxon>
        <taxon>Endopterygota</taxon>
        <taxon>Lepidoptera</taxon>
        <taxon>Glossata</taxon>
        <taxon>Ditrysia</taxon>
        <taxon>Noctuoidea</taxon>
        <taxon>Noctuidae</taxon>
        <taxon>Amphipyrinae</taxon>
        <taxon>Spodoptera</taxon>
    </lineage>
</organism>
<evidence type="ECO:0000313" key="2">
    <source>
        <dbReference type="EMBL" id="SOQ38885.1"/>
    </source>
</evidence>
<sequence length="150" mass="16733">MSRRWQETPGPPDDTAIFYGDDDGPVYERIDHCKQVSVCKPRRPWTPATPDALQPVFVHDSIRLKIKEKVVALYLPTFFYVEIKHKHKGGKSSNSPALAEARGSVRLSLTKNHPVPTPALRAGAPVNLLSSPQLQKSHKNNQGEWSDATN</sequence>
<evidence type="ECO:0000256" key="1">
    <source>
        <dbReference type="SAM" id="MobiDB-lite"/>
    </source>
</evidence>
<reference evidence="2" key="1">
    <citation type="submission" date="2016-07" db="EMBL/GenBank/DDBJ databases">
        <authorList>
            <person name="Bretaudeau A."/>
        </authorList>
    </citation>
    <scope>NUCLEOTIDE SEQUENCE</scope>
    <source>
        <strain evidence="2">Rice</strain>
        <tissue evidence="2">Whole body</tissue>
    </source>
</reference>
<feature type="region of interest" description="Disordered" evidence="1">
    <location>
        <begin position="104"/>
        <end position="123"/>
    </location>
</feature>
<dbReference type="AlphaFoldDB" id="A0A2H1VDH8"/>
<name>A0A2H1VDH8_SPOFR</name>
<accession>A0A2H1VDH8</accession>
<feature type="region of interest" description="Disordered" evidence="1">
    <location>
        <begin position="131"/>
        <end position="150"/>
    </location>
</feature>
<protein>
    <submittedName>
        <fullName evidence="2">SFRICE_024794</fullName>
    </submittedName>
</protein>
<dbReference type="EMBL" id="ODYU01001965">
    <property type="protein sequence ID" value="SOQ38885.1"/>
    <property type="molecule type" value="Genomic_DNA"/>
</dbReference>
<proteinExistence type="predicted"/>
<gene>
    <name evidence="2" type="ORF">SFRICE_024794</name>
</gene>